<protein>
    <submittedName>
        <fullName evidence="3">Uncharacterized protein</fullName>
    </submittedName>
</protein>
<accession>A0A8J3QQ95</accession>
<gene>
    <name evidence="3" type="ORF">Raf01_19790</name>
</gene>
<name>A0A8J3QQ95_9ACTN</name>
<feature type="transmembrane region" description="Helical" evidence="2">
    <location>
        <begin position="46"/>
        <end position="67"/>
    </location>
</feature>
<feature type="transmembrane region" description="Helical" evidence="2">
    <location>
        <begin position="12"/>
        <end position="34"/>
    </location>
</feature>
<feature type="transmembrane region" description="Helical" evidence="2">
    <location>
        <begin position="186"/>
        <end position="206"/>
    </location>
</feature>
<evidence type="ECO:0000256" key="1">
    <source>
        <dbReference type="SAM" id="MobiDB-lite"/>
    </source>
</evidence>
<dbReference type="AlphaFoldDB" id="A0A8J3QQ95"/>
<comment type="caution">
    <text evidence="3">The sequence shown here is derived from an EMBL/GenBank/DDBJ whole genome shotgun (WGS) entry which is preliminary data.</text>
</comment>
<dbReference type="Proteomes" id="UP000642748">
    <property type="component" value="Unassembled WGS sequence"/>
</dbReference>
<keyword evidence="2" id="KW-0472">Membrane</keyword>
<dbReference type="EMBL" id="BONZ01000017">
    <property type="protein sequence ID" value="GIH13807.1"/>
    <property type="molecule type" value="Genomic_DNA"/>
</dbReference>
<sequence>MLRTSGTVLVRHWPALLTLTFAGIAARSFLTWVGVEASKVNATLGFFPLVLLPIATLTPLVLMMWVVRDSLPWLSAVKRARTDAARAGGLPHPPRASMLDYLGSVLIPFLPLYAEHGYLKSDVANFSYAILSDEVFASGKIFDGTANVGARLPLSFTTSMVVVFACAVVIRWALSKWRIARWLRFPGLLGAYVEVIWIFMLAMLAARKKNDGVTWLEDRRVVHGLTAGFSDVVDRLGPLSGLIHTVLSAASELVGSADTVIVVPVAWLTVGAVVYGFEFTSPTRLALNPLETEGGQSSIVPRLLRRIVAELSENFRERFGPLARGLRLLVRTGLRPMLLFCVAFVIVDSTSTWLWEVERPLIGPHNIIQFWMPLSDALSALNDGVAQTLTVVLLGAAVDRVLRAQEDGSLLASLTSAVPVAMYPAVAGSTGVPVPGAASVTATASVAAAAPVTANALAGPAAHAVARAAVTAAGADPAVPGAPVASAASTASGVPVAAGVPHASGVPIGLSAPPGSVAPLGSGATALQSVPLGAPPVVPGPQSVPSGSPPVVSAAQATQWAPQWAPPAQGVFPQGAAPPAQGAAPQAQGAGPPAQGAVASALGAAPQGTAAAPWSPQSQAAPASPAGAATVGSPVGGTAGPVGPDGSGDSPTMERPFVDPPFVDPPFVDPPFVDPPFVDPPFVDPPFVDPPFVDPPTVEQPHVAPPRQ</sequence>
<keyword evidence="2" id="KW-0812">Transmembrane</keyword>
<feature type="compositionally biased region" description="Gly residues" evidence="1">
    <location>
        <begin position="634"/>
        <end position="646"/>
    </location>
</feature>
<evidence type="ECO:0000313" key="4">
    <source>
        <dbReference type="Proteomes" id="UP000642748"/>
    </source>
</evidence>
<keyword evidence="2" id="KW-1133">Transmembrane helix</keyword>
<keyword evidence="4" id="KW-1185">Reference proteome</keyword>
<organism evidence="3 4">
    <name type="scientific">Rugosimonospora africana</name>
    <dbReference type="NCBI Taxonomy" id="556532"/>
    <lineage>
        <taxon>Bacteria</taxon>
        <taxon>Bacillati</taxon>
        <taxon>Actinomycetota</taxon>
        <taxon>Actinomycetes</taxon>
        <taxon>Micromonosporales</taxon>
        <taxon>Micromonosporaceae</taxon>
        <taxon>Rugosimonospora</taxon>
    </lineage>
</organism>
<evidence type="ECO:0000256" key="2">
    <source>
        <dbReference type="SAM" id="Phobius"/>
    </source>
</evidence>
<feature type="region of interest" description="Disordered" evidence="1">
    <location>
        <begin position="538"/>
        <end position="672"/>
    </location>
</feature>
<feature type="compositionally biased region" description="Pro residues" evidence="1">
    <location>
        <begin position="658"/>
        <end position="672"/>
    </location>
</feature>
<feature type="region of interest" description="Disordered" evidence="1">
    <location>
        <begin position="686"/>
        <end position="708"/>
    </location>
</feature>
<evidence type="ECO:0000313" key="3">
    <source>
        <dbReference type="EMBL" id="GIH13807.1"/>
    </source>
</evidence>
<feature type="compositionally biased region" description="Low complexity" evidence="1">
    <location>
        <begin position="540"/>
        <end position="633"/>
    </location>
</feature>
<reference evidence="3" key="1">
    <citation type="submission" date="2021-01" db="EMBL/GenBank/DDBJ databases">
        <title>Whole genome shotgun sequence of Rugosimonospora africana NBRC 104875.</title>
        <authorList>
            <person name="Komaki H."/>
            <person name="Tamura T."/>
        </authorList>
    </citation>
    <scope>NUCLEOTIDE SEQUENCE</scope>
    <source>
        <strain evidence="3">NBRC 104875</strain>
    </source>
</reference>
<proteinExistence type="predicted"/>
<feature type="transmembrane region" description="Helical" evidence="2">
    <location>
        <begin position="154"/>
        <end position="174"/>
    </location>
</feature>